<sequence length="219" mass="25400">MWNIKTLKETISQSYQGNHSVFDYVESLDRSIDIFDYHKCEAYALFKEIEPKSQREAISFILSRSEERAALDDSTLILQAHLQSAFYNVRSMYEIYAQLINELILEPKIPVHDCSIARVVKMLKKDIPNDPLTVLTEQVCSNESNTYVESFINTIKHRNLLKTQRMFKVQEGNVGVLIRDFKYRGNVYPEKWFLEALEDGVTARNNIIDLGQALNEKLA</sequence>
<accession>A0ABS7EI09</accession>
<protein>
    <submittedName>
        <fullName evidence="1">Uncharacterized protein</fullName>
    </submittedName>
</protein>
<evidence type="ECO:0000313" key="2">
    <source>
        <dbReference type="Proteomes" id="UP001166251"/>
    </source>
</evidence>
<comment type="caution">
    <text evidence="1">The sequence shown here is derived from an EMBL/GenBank/DDBJ whole genome shotgun (WGS) entry which is preliminary data.</text>
</comment>
<organism evidence="1 2">
    <name type="scientific">Neiella holothuriorum</name>
    <dbReference type="NCBI Taxonomy" id="2870530"/>
    <lineage>
        <taxon>Bacteria</taxon>
        <taxon>Pseudomonadati</taxon>
        <taxon>Pseudomonadota</taxon>
        <taxon>Gammaproteobacteria</taxon>
        <taxon>Alteromonadales</taxon>
        <taxon>Echinimonadaceae</taxon>
        <taxon>Neiella</taxon>
    </lineage>
</organism>
<dbReference type="Proteomes" id="UP001166251">
    <property type="component" value="Unassembled WGS sequence"/>
</dbReference>
<proteinExistence type="predicted"/>
<name>A0ABS7EI09_9GAMM</name>
<gene>
    <name evidence="1" type="ORF">K0504_13175</name>
</gene>
<evidence type="ECO:0000313" key="1">
    <source>
        <dbReference type="EMBL" id="MBW8191988.1"/>
    </source>
</evidence>
<reference evidence="1" key="1">
    <citation type="submission" date="2021-07" db="EMBL/GenBank/DDBJ databases">
        <title>Neiella marina sp. nov., isolated from the intestinal content of sea cucumber Apostichopus japonicus.</title>
        <authorList>
            <person name="Bai X."/>
        </authorList>
    </citation>
    <scope>NUCLEOTIDE SEQUENCE</scope>
    <source>
        <strain evidence="1">126</strain>
    </source>
</reference>
<keyword evidence="2" id="KW-1185">Reference proteome</keyword>
<dbReference type="RefSeq" id="WP_220104656.1">
    <property type="nucleotide sequence ID" value="NZ_JAHZSS010000017.1"/>
</dbReference>
<dbReference type="EMBL" id="JAHZSS010000017">
    <property type="protein sequence ID" value="MBW8191988.1"/>
    <property type="molecule type" value="Genomic_DNA"/>
</dbReference>